<keyword evidence="1" id="KW-0175">Coiled coil</keyword>
<gene>
    <name evidence="4" type="ORF">WA026_015042</name>
</gene>
<feature type="compositionally biased region" description="Basic and acidic residues" evidence="2">
    <location>
        <begin position="168"/>
        <end position="181"/>
    </location>
</feature>
<accession>A0AAW1U821</accession>
<proteinExistence type="predicted"/>
<feature type="coiled-coil region" evidence="1">
    <location>
        <begin position="787"/>
        <end position="837"/>
    </location>
</feature>
<dbReference type="Pfam" id="PF00498">
    <property type="entry name" value="FHA"/>
    <property type="match status" value="1"/>
</dbReference>
<evidence type="ECO:0000259" key="3">
    <source>
        <dbReference type="Pfam" id="PF00498"/>
    </source>
</evidence>
<evidence type="ECO:0000256" key="1">
    <source>
        <dbReference type="SAM" id="Coils"/>
    </source>
</evidence>
<dbReference type="AlphaFoldDB" id="A0AAW1U821"/>
<feature type="domain" description="FHA" evidence="3">
    <location>
        <begin position="52"/>
        <end position="114"/>
    </location>
</feature>
<dbReference type="PANTHER" id="PTHR12156:SF5">
    <property type="entry name" value="FI18040P1"/>
    <property type="match status" value="1"/>
</dbReference>
<dbReference type="Proteomes" id="UP001431783">
    <property type="component" value="Unassembled WGS sequence"/>
</dbReference>
<protein>
    <recommendedName>
        <fullName evidence="3">FHA domain-containing protein</fullName>
    </recommendedName>
</protein>
<feature type="region of interest" description="Disordered" evidence="2">
    <location>
        <begin position="414"/>
        <end position="460"/>
    </location>
</feature>
<feature type="region of interest" description="Disordered" evidence="2">
    <location>
        <begin position="945"/>
        <end position="970"/>
    </location>
</feature>
<evidence type="ECO:0000256" key="2">
    <source>
        <dbReference type="SAM" id="MobiDB-lite"/>
    </source>
</evidence>
<feature type="compositionally biased region" description="Basic and acidic residues" evidence="2">
    <location>
        <begin position="414"/>
        <end position="423"/>
    </location>
</feature>
<feature type="region of interest" description="Disordered" evidence="2">
    <location>
        <begin position="159"/>
        <end position="182"/>
    </location>
</feature>
<dbReference type="EMBL" id="JARQZJ010000038">
    <property type="protein sequence ID" value="KAK9876804.1"/>
    <property type="molecule type" value="Genomic_DNA"/>
</dbReference>
<name>A0AAW1U821_9CUCU</name>
<feature type="region of interest" description="Disordered" evidence="2">
    <location>
        <begin position="1010"/>
        <end position="1032"/>
    </location>
</feature>
<evidence type="ECO:0000313" key="5">
    <source>
        <dbReference type="Proteomes" id="UP001431783"/>
    </source>
</evidence>
<feature type="compositionally biased region" description="Basic and acidic residues" evidence="2">
    <location>
        <begin position="878"/>
        <end position="887"/>
    </location>
</feature>
<feature type="region of interest" description="Disordered" evidence="2">
    <location>
        <begin position="375"/>
        <end position="396"/>
    </location>
</feature>
<dbReference type="SUPFAM" id="SSF49879">
    <property type="entry name" value="SMAD/FHA domain"/>
    <property type="match status" value="1"/>
</dbReference>
<reference evidence="4 5" key="1">
    <citation type="submission" date="2023-03" db="EMBL/GenBank/DDBJ databases">
        <title>Genome insight into feeding habits of ladybird beetles.</title>
        <authorList>
            <person name="Li H.-S."/>
            <person name="Huang Y.-H."/>
            <person name="Pang H."/>
        </authorList>
    </citation>
    <scope>NUCLEOTIDE SEQUENCE [LARGE SCALE GENOMIC DNA]</scope>
    <source>
        <strain evidence="4">SYSU_2023b</strain>
        <tissue evidence="4">Whole body</tissue>
    </source>
</reference>
<feature type="region of interest" description="Disordered" evidence="2">
    <location>
        <begin position="321"/>
        <end position="363"/>
    </location>
</feature>
<comment type="caution">
    <text evidence="4">The sequence shown here is derived from an EMBL/GenBank/DDBJ whole genome shotgun (WGS) entry which is preliminary data.</text>
</comment>
<dbReference type="InterPro" id="IPR000253">
    <property type="entry name" value="FHA_dom"/>
</dbReference>
<sequence length="1032" mass="117616">MFEHTQDESHCVHMEEPIDSFKCQTDVPYLMNLGSDRLSTSSLYHFIPKGRVVLGSDPAVDIPVQGDGVAPIHCHIENNEGIVTVIPLAENISVDGIKVTFPTRLYEGSMLTIGRTNYMRFSNPTQVPSNKSLVDITRDTIPPMNVESENQFDLVKFLNKPPAHPKKSPRESFSDISREEPPSSFLTKLSKFEYLAAQNLRKSISPKVFTSNAITVNTPAKDVLGKSPPDLHSLTKNLSLSSSEKNYCVDNQKSKVEDQTLFGKKSHYVNVPPMDDCNSINSRVITYENGITHQNYNLYENQLNTKTSSGTKNINMLRVITPSPSYNRNPGPYHRNTAPNPSSRHISPGRRRSGSPELPTRDNFYDNIVDLNETKNEDEIKRNQVQQDRMKEQELERAEQARLEEILNMCAEYEKQSQNEKNKPITPNRIKTNGSLPRDKRPQMSPNSFLSSPYDSPSSPSVFDFQKFPQSAHENIQSNSSSWRSKITSNYENLNFNTFEEAKDRPLKDSNNYENIDCSPITSKHYPNSPRSKIKTFLTADKEQCLTRGVSNMRENEFSNQENEMYSQQSFSQFEEKPSINSIESISRKPTPTKFILPLEEIDVAGEKPSNSSNALNMFTDLNNSQCHNIEFKSSRSRYATLKKERRRLLDIVAGLKQLMSEIEVQEEELHIEMDMERALLSGEYKSKLLELEKQQQKKENLLKQIQLIDNIMLEAQHKRTEHEEECLEKLKNAKECMTLIEQKLGSTEKASEEYEAVFEQYLKTQEVLESEKKSFEDLEFHHLEEEANLLATREELQREIAEMKIENLESHIKELNQQALDTANANNNEYKSLETQKISCLVKLEGIRNRVKAIDSELNEYCDQEFHQETSSDTDSESTRNTDSKGDVNSMKHLSCSVVVSDSVLPSGASDNMFLSYNEKFMHDKIILEGGSGTRVDEQEIQSFQTSRHRNHQEVRNTLAPSSEELGSREKRGDIFCQSAENSPVPVDYLDGNLNDGCDSNHRPLSEVSEMSLEGGHTENAASRRRTNSAL</sequence>
<feature type="region of interest" description="Disordered" evidence="2">
    <location>
        <begin position="866"/>
        <end position="889"/>
    </location>
</feature>
<evidence type="ECO:0000313" key="4">
    <source>
        <dbReference type="EMBL" id="KAK9876804.1"/>
    </source>
</evidence>
<organism evidence="4 5">
    <name type="scientific">Henosepilachna vigintioctopunctata</name>
    <dbReference type="NCBI Taxonomy" id="420089"/>
    <lineage>
        <taxon>Eukaryota</taxon>
        <taxon>Metazoa</taxon>
        <taxon>Ecdysozoa</taxon>
        <taxon>Arthropoda</taxon>
        <taxon>Hexapoda</taxon>
        <taxon>Insecta</taxon>
        <taxon>Pterygota</taxon>
        <taxon>Neoptera</taxon>
        <taxon>Endopterygota</taxon>
        <taxon>Coleoptera</taxon>
        <taxon>Polyphaga</taxon>
        <taxon>Cucujiformia</taxon>
        <taxon>Coccinelloidea</taxon>
        <taxon>Coccinellidae</taxon>
        <taxon>Epilachninae</taxon>
        <taxon>Epilachnini</taxon>
        <taxon>Henosepilachna</taxon>
    </lineage>
</organism>
<dbReference type="Gene3D" id="2.60.200.20">
    <property type="match status" value="1"/>
</dbReference>
<feature type="coiled-coil region" evidence="1">
    <location>
        <begin position="656"/>
        <end position="712"/>
    </location>
</feature>
<dbReference type="InterPro" id="IPR008984">
    <property type="entry name" value="SMAD_FHA_dom_sf"/>
</dbReference>
<dbReference type="InterPro" id="IPR052212">
    <property type="entry name" value="PH-like_domain"/>
</dbReference>
<dbReference type="PANTHER" id="PTHR12156">
    <property type="entry name" value="PLECKSTRIN HOMOLOGY-LIKE DOMAIN, FAMILY B, MEMBER 3"/>
    <property type="match status" value="1"/>
</dbReference>
<feature type="compositionally biased region" description="Low complexity" evidence="2">
    <location>
        <begin position="448"/>
        <end position="460"/>
    </location>
</feature>
<keyword evidence="5" id="KW-1185">Reference proteome</keyword>